<dbReference type="InterPro" id="IPR029058">
    <property type="entry name" value="AB_hydrolase_fold"/>
</dbReference>
<keyword evidence="6" id="KW-1185">Reference proteome</keyword>
<evidence type="ECO:0000256" key="2">
    <source>
        <dbReference type="ARBA" id="ARBA00022692"/>
    </source>
</evidence>
<dbReference type="CDD" id="cd00761">
    <property type="entry name" value="Glyco_tranf_GTA_type"/>
    <property type="match status" value="1"/>
</dbReference>
<evidence type="ECO:0000256" key="1">
    <source>
        <dbReference type="ARBA" id="ARBA00004167"/>
    </source>
</evidence>
<comment type="caution">
    <text evidence="5">The sequence shown here is derived from an EMBL/GenBank/DDBJ whole genome shotgun (WGS) entry which is preliminary data.</text>
</comment>
<accession>A0ABX0VY35</accession>
<keyword evidence="3" id="KW-0472">Membrane</keyword>
<dbReference type="RefSeq" id="WP_167638402.1">
    <property type="nucleotide sequence ID" value="NZ_JAATOP010000007.1"/>
</dbReference>
<evidence type="ECO:0000256" key="4">
    <source>
        <dbReference type="SAM" id="MobiDB-lite"/>
    </source>
</evidence>
<dbReference type="PANTHER" id="PTHR21461">
    <property type="entry name" value="GLYCOSYLTRANSFERASE FAMILY 92 PROTEIN"/>
    <property type="match status" value="1"/>
</dbReference>
<feature type="compositionally biased region" description="Acidic residues" evidence="4">
    <location>
        <begin position="366"/>
        <end position="376"/>
    </location>
</feature>
<evidence type="ECO:0000256" key="3">
    <source>
        <dbReference type="ARBA" id="ARBA00022989"/>
    </source>
</evidence>
<sequence>MSGSRTIIVTTKNEGPFLLEWIAYHRLIGFDNLVVFANDCEDGSDKMLEALDAAGIIRYFDNSETPEGLPADPQNRAYRRAFAMDHVKEAEWAMVLDADEFFNIHAGDGTLDDLFETVGEADVISGTWCVYGNSGIVTYADDLITDQFIRCAPKDVQVSFRHFGMKTMFRPGPVHRLGIHRPFLKGEFKRPEKPLRWLNGSGQDVTRFFREAGWANSPANKGYDLCQVNHYMIKSNELFLMKRYRGTANSGDADRINFSYYDDFNSNHTEDASMRRWSDRIRVEIATIRNMHPEIAAAHDACVAFFRQKIAALTSDLEKADKEVFDKLVNPESIAAQIAADEKWVAEARAKAAAPKPQPKPKPVAQDDDAVEDDEPTVPLADAAPQWLADLRRSEHRRGFYHSDEKFAANFVLRDKEKLVISFDNLSSVNEAALSRESWGYTFYRAEGWSHLGVMSFEANWYRDASLFNWIEGMARQGFFKRFKRVLLTGTSMGAYASTAFARLIPGCTVLAFSPQSTLDTNLVPWETRFGSGRKQDWSGRFADGAQALEQAGNVYILYDPHFEQDRLHAERYQGKNIVPLATWFSHHKSALFLRRAELLKPITREAMDGTLTPQSYYKMYRERRNLPWYVNGLTEKALEAKHFGLVGHMAHALERQGRVHLARSVNARLNSAKSGK</sequence>
<proteinExistence type="predicted"/>
<name>A0ABX0VY35_9RHOB</name>
<dbReference type="Proteomes" id="UP000709466">
    <property type="component" value="Unassembled WGS sequence"/>
</dbReference>
<organism evidence="5 6">
    <name type="scientific">Marivivens donghaensis</name>
    <dbReference type="NCBI Taxonomy" id="1699413"/>
    <lineage>
        <taxon>Bacteria</taxon>
        <taxon>Pseudomonadati</taxon>
        <taxon>Pseudomonadota</taxon>
        <taxon>Alphaproteobacteria</taxon>
        <taxon>Rhodobacterales</taxon>
        <taxon>Paracoccaceae</taxon>
        <taxon>Marivivens group</taxon>
        <taxon>Marivivens</taxon>
    </lineage>
</organism>
<dbReference type="Pfam" id="PF13704">
    <property type="entry name" value="Glyco_tranf_2_4"/>
    <property type="match status" value="1"/>
</dbReference>
<feature type="region of interest" description="Disordered" evidence="4">
    <location>
        <begin position="349"/>
        <end position="377"/>
    </location>
</feature>
<dbReference type="EMBL" id="JAATOP010000007">
    <property type="protein sequence ID" value="NIY73012.1"/>
    <property type="molecule type" value="Genomic_DNA"/>
</dbReference>
<evidence type="ECO:0000313" key="6">
    <source>
        <dbReference type="Proteomes" id="UP000709466"/>
    </source>
</evidence>
<dbReference type="PANTHER" id="PTHR21461:SF69">
    <property type="entry name" value="GLYCOSYLTRANSFERASE FAMILY 92 PROTEIN"/>
    <property type="match status" value="1"/>
</dbReference>
<keyword evidence="2" id="KW-0812">Transmembrane</keyword>
<dbReference type="SUPFAM" id="SSF53474">
    <property type="entry name" value="alpha/beta-Hydrolases"/>
    <property type="match status" value="1"/>
</dbReference>
<evidence type="ECO:0000313" key="5">
    <source>
        <dbReference type="EMBL" id="NIY73012.1"/>
    </source>
</evidence>
<protein>
    <submittedName>
        <fullName evidence="5">Glycosyltransferase family 2 protein</fullName>
    </submittedName>
</protein>
<dbReference type="SUPFAM" id="SSF53448">
    <property type="entry name" value="Nucleotide-diphospho-sugar transferases"/>
    <property type="match status" value="1"/>
</dbReference>
<reference evidence="5 6" key="1">
    <citation type="submission" date="2020-03" db="EMBL/GenBank/DDBJ databases">
        <title>Bacterial isolates of synthetic phycosphere.</title>
        <authorList>
            <person name="Fu H."/>
            <person name="Moran M.A."/>
        </authorList>
    </citation>
    <scope>NUCLEOTIDE SEQUENCE [LARGE SCALE GENOMIC DNA]</scope>
    <source>
        <strain evidence="5 6">HF1</strain>
    </source>
</reference>
<comment type="subcellular location">
    <subcellularLocation>
        <location evidence="1">Membrane</location>
        <topology evidence="1">Single-pass membrane protein</topology>
    </subcellularLocation>
</comment>
<dbReference type="InterPro" id="IPR029044">
    <property type="entry name" value="Nucleotide-diphossugar_trans"/>
</dbReference>
<keyword evidence="3" id="KW-1133">Transmembrane helix</keyword>
<gene>
    <name evidence="5" type="ORF">HCZ30_11280</name>
</gene>